<evidence type="ECO:0000313" key="1">
    <source>
        <dbReference type="EMBL" id="TVU26597.1"/>
    </source>
</evidence>
<dbReference type="Gramene" id="TVU26597">
    <property type="protein sequence ID" value="TVU26597"/>
    <property type="gene ID" value="EJB05_29151"/>
</dbReference>
<proteinExistence type="predicted"/>
<protein>
    <submittedName>
        <fullName evidence="1">Uncharacterized protein</fullName>
    </submittedName>
</protein>
<gene>
    <name evidence="1" type="ORF">EJB05_29151</name>
</gene>
<comment type="caution">
    <text evidence="1">The sequence shown here is derived from an EMBL/GenBank/DDBJ whole genome shotgun (WGS) entry which is preliminary data.</text>
</comment>
<keyword evidence="2" id="KW-1185">Reference proteome</keyword>
<accession>A0A5J9UU22</accession>
<dbReference type="Proteomes" id="UP000324897">
    <property type="component" value="Chromosome 2"/>
</dbReference>
<name>A0A5J9UU22_9POAL</name>
<evidence type="ECO:0000313" key="2">
    <source>
        <dbReference type="Proteomes" id="UP000324897"/>
    </source>
</evidence>
<reference evidence="1 2" key="1">
    <citation type="journal article" date="2019" name="Sci. Rep.">
        <title>A high-quality genome of Eragrostis curvula grass provides insights into Poaceae evolution and supports new strategies to enhance forage quality.</title>
        <authorList>
            <person name="Carballo J."/>
            <person name="Santos B.A.C.M."/>
            <person name="Zappacosta D."/>
            <person name="Garbus I."/>
            <person name="Selva J.P."/>
            <person name="Gallo C.A."/>
            <person name="Diaz A."/>
            <person name="Albertini E."/>
            <person name="Caccamo M."/>
            <person name="Echenique V."/>
        </authorList>
    </citation>
    <scope>NUCLEOTIDE SEQUENCE [LARGE SCALE GENOMIC DNA]</scope>
    <source>
        <strain evidence="2">cv. Victoria</strain>
        <tissue evidence="1">Leaf</tissue>
    </source>
</reference>
<dbReference type="EMBL" id="RWGY01000013">
    <property type="protein sequence ID" value="TVU26597.1"/>
    <property type="molecule type" value="Genomic_DNA"/>
</dbReference>
<organism evidence="1 2">
    <name type="scientific">Eragrostis curvula</name>
    <name type="common">weeping love grass</name>
    <dbReference type="NCBI Taxonomy" id="38414"/>
    <lineage>
        <taxon>Eukaryota</taxon>
        <taxon>Viridiplantae</taxon>
        <taxon>Streptophyta</taxon>
        <taxon>Embryophyta</taxon>
        <taxon>Tracheophyta</taxon>
        <taxon>Spermatophyta</taxon>
        <taxon>Magnoliopsida</taxon>
        <taxon>Liliopsida</taxon>
        <taxon>Poales</taxon>
        <taxon>Poaceae</taxon>
        <taxon>PACMAD clade</taxon>
        <taxon>Chloridoideae</taxon>
        <taxon>Eragrostideae</taxon>
        <taxon>Eragrostidinae</taxon>
        <taxon>Eragrostis</taxon>
    </lineage>
</organism>
<dbReference type="AlphaFoldDB" id="A0A5J9UU22"/>
<feature type="non-terminal residue" evidence="1">
    <location>
        <position position="1"/>
    </location>
</feature>
<sequence>RLRSSHVQALDFIDIYAATMDLSSDMAYFLGFFSTRALLIVSIW</sequence>